<name>A0A9Q1K5U1_9CARY</name>
<dbReference type="EMBL" id="JAKOGI010000322">
    <property type="protein sequence ID" value="KAJ8436960.1"/>
    <property type="molecule type" value="Genomic_DNA"/>
</dbReference>
<protein>
    <submittedName>
        <fullName evidence="1">Uncharacterized protein</fullName>
    </submittedName>
</protein>
<evidence type="ECO:0000313" key="1">
    <source>
        <dbReference type="EMBL" id="KAJ8436960.1"/>
    </source>
</evidence>
<keyword evidence="2" id="KW-1185">Reference proteome</keyword>
<dbReference type="Proteomes" id="UP001153076">
    <property type="component" value="Unassembled WGS sequence"/>
</dbReference>
<reference evidence="1" key="1">
    <citation type="submission" date="2022-04" db="EMBL/GenBank/DDBJ databases">
        <title>Carnegiea gigantea Genome sequencing and assembly v2.</title>
        <authorList>
            <person name="Copetti D."/>
            <person name="Sanderson M.J."/>
            <person name="Burquez A."/>
            <person name="Wojciechowski M.F."/>
        </authorList>
    </citation>
    <scope>NUCLEOTIDE SEQUENCE</scope>
    <source>
        <strain evidence="1">SGP5-SGP5p</strain>
        <tissue evidence="1">Aerial part</tissue>
    </source>
</reference>
<gene>
    <name evidence="1" type="ORF">Cgig2_018907</name>
</gene>
<sequence length="196" mass="22883">MKGAMLMRACGHGWVCKRKATTLGKKMDKHKQETMKWKNWVGERIEQKLADTYQKMGCIIAMEYYNLMLGEYSVELTNSHKQPEMFTWEEANVHRGTLPCLPRMRPMFTAVNHAVEVLTKELYEIRDLVRTKRNDHHFIQEEDRVVDSKRMCGHDVQLKHSPTRHEKAIIIRRLQASINKIEGNIAGEETRGEGFA</sequence>
<comment type="caution">
    <text evidence="1">The sequence shown here is derived from an EMBL/GenBank/DDBJ whole genome shotgun (WGS) entry which is preliminary data.</text>
</comment>
<accession>A0A9Q1K5U1</accession>
<proteinExistence type="predicted"/>
<evidence type="ECO:0000313" key="2">
    <source>
        <dbReference type="Proteomes" id="UP001153076"/>
    </source>
</evidence>
<dbReference type="AlphaFoldDB" id="A0A9Q1K5U1"/>
<organism evidence="1 2">
    <name type="scientific">Carnegiea gigantea</name>
    <dbReference type="NCBI Taxonomy" id="171969"/>
    <lineage>
        <taxon>Eukaryota</taxon>
        <taxon>Viridiplantae</taxon>
        <taxon>Streptophyta</taxon>
        <taxon>Embryophyta</taxon>
        <taxon>Tracheophyta</taxon>
        <taxon>Spermatophyta</taxon>
        <taxon>Magnoliopsida</taxon>
        <taxon>eudicotyledons</taxon>
        <taxon>Gunneridae</taxon>
        <taxon>Pentapetalae</taxon>
        <taxon>Caryophyllales</taxon>
        <taxon>Cactineae</taxon>
        <taxon>Cactaceae</taxon>
        <taxon>Cactoideae</taxon>
        <taxon>Echinocereeae</taxon>
        <taxon>Carnegiea</taxon>
    </lineage>
</organism>